<dbReference type="RefSeq" id="WP_120719912.1">
    <property type="nucleotide sequence ID" value="NZ_CP032698.1"/>
</dbReference>
<organism evidence="1 2">
    <name type="scientific">Streptomyces hundungensis</name>
    <dbReference type="NCBI Taxonomy" id="1077946"/>
    <lineage>
        <taxon>Bacteria</taxon>
        <taxon>Bacillati</taxon>
        <taxon>Actinomycetota</taxon>
        <taxon>Actinomycetes</taxon>
        <taxon>Kitasatosporales</taxon>
        <taxon>Streptomycetaceae</taxon>
        <taxon>Streptomyces</taxon>
    </lineage>
</organism>
<accession>A0A387H931</accession>
<dbReference type="AlphaFoldDB" id="A0A387H931"/>
<dbReference type="EMBL" id="CP032698">
    <property type="protein sequence ID" value="AYG78693.1"/>
    <property type="molecule type" value="Genomic_DNA"/>
</dbReference>
<protein>
    <submittedName>
        <fullName evidence="1">Uncharacterized protein</fullName>
    </submittedName>
</protein>
<evidence type="ECO:0000313" key="1">
    <source>
        <dbReference type="EMBL" id="AYG78693.1"/>
    </source>
</evidence>
<name>A0A387H931_9ACTN</name>
<reference evidence="1 2" key="1">
    <citation type="submission" date="2018-10" db="EMBL/GenBank/DDBJ databases">
        <title>Relationship between Morphology and Antimicrobial Activity in Streptomyces.</title>
        <authorList>
            <person name="Kang H.J."/>
            <person name="Kim S.B."/>
        </authorList>
    </citation>
    <scope>NUCLEOTIDE SEQUENCE [LARGE SCALE GENOMIC DNA]</scope>
    <source>
        <strain evidence="1 2">BH38</strain>
    </source>
</reference>
<evidence type="ECO:0000313" key="2">
    <source>
        <dbReference type="Proteomes" id="UP000271554"/>
    </source>
</evidence>
<gene>
    <name evidence="1" type="ORF">DWB77_00801</name>
</gene>
<sequence>MSATPGKVVLHGESDVGGKKVFVCSFLQARDPEQVGRPFFAAWSPTARWFDELEPAFPHLPFPA</sequence>
<dbReference type="KEGG" id="shun:DWB77_00801"/>
<proteinExistence type="predicted"/>
<dbReference type="OrthoDB" id="9768064at2"/>
<keyword evidence="2" id="KW-1185">Reference proteome</keyword>
<dbReference type="Proteomes" id="UP000271554">
    <property type="component" value="Chromosome"/>
</dbReference>